<dbReference type="InterPro" id="IPR016030">
    <property type="entry name" value="CblAdoTrfase-like"/>
</dbReference>
<keyword evidence="5 6" id="KW-0067">ATP-binding</keyword>
<dbReference type="GO" id="GO:0009236">
    <property type="term" value="P:cobalamin biosynthetic process"/>
    <property type="evidence" value="ECO:0007669"/>
    <property type="project" value="UniProtKB-UniRule"/>
</dbReference>
<dbReference type="Pfam" id="PF01923">
    <property type="entry name" value="Cob_adeno_trans"/>
    <property type="match status" value="1"/>
</dbReference>
<dbReference type="STRING" id="797419.SAMN05216556_107125"/>
<comment type="subunit">
    <text evidence="2">Homotrimer.</text>
</comment>
<dbReference type="Gene3D" id="1.20.1200.10">
    <property type="entry name" value="Cobalamin adenosyltransferase-like"/>
    <property type="match status" value="1"/>
</dbReference>
<protein>
    <recommendedName>
        <fullName evidence="6">Corrinoid adenosyltransferase</fullName>
        <ecNumber evidence="6">2.5.1.17</ecNumber>
    </recommendedName>
    <alternativeName>
        <fullName evidence="6">Cob(II)alamin adenosyltransferase</fullName>
    </alternativeName>
    <alternativeName>
        <fullName evidence="6">Cob(II)yrinic acid a,c-diamide adenosyltransferase</fullName>
    </alternativeName>
    <alternativeName>
        <fullName evidence="6">Cobinamide/cobalamin adenosyltransferase</fullName>
    </alternativeName>
</protein>
<keyword evidence="6" id="KW-0169">Cobalamin biosynthesis</keyword>
<keyword evidence="9" id="KW-1185">Reference proteome</keyword>
<feature type="domain" description="Cobalamin adenosyltransferase-like" evidence="7">
    <location>
        <begin position="15"/>
        <end position="185"/>
    </location>
</feature>
<dbReference type="EMBL" id="FQYV01000019">
    <property type="protein sequence ID" value="SHJ54711.1"/>
    <property type="molecule type" value="Genomic_DNA"/>
</dbReference>
<evidence type="ECO:0000256" key="4">
    <source>
        <dbReference type="ARBA" id="ARBA00022741"/>
    </source>
</evidence>
<dbReference type="GO" id="GO:0005524">
    <property type="term" value="F:ATP binding"/>
    <property type="evidence" value="ECO:0007669"/>
    <property type="project" value="UniProtKB-UniRule"/>
</dbReference>
<dbReference type="Proteomes" id="UP000184172">
    <property type="component" value="Unassembled WGS sequence"/>
</dbReference>
<evidence type="ECO:0000256" key="2">
    <source>
        <dbReference type="ARBA" id="ARBA00011233"/>
    </source>
</evidence>
<accession>A0A1M6K6W7</accession>
<evidence type="ECO:0000256" key="1">
    <source>
        <dbReference type="ARBA" id="ARBA00007487"/>
    </source>
</evidence>
<dbReference type="InterPro" id="IPR036451">
    <property type="entry name" value="CblAdoTrfase-like_sf"/>
</dbReference>
<comment type="catalytic activity">
    <reaction evidence="6">
        <text>2 cob(II)yrinate a,c diamide + reduced [electron-transfer flavoprotein] + 2 ATP = 2 adenosylcob(III)yrinate a,c-diamide + 2 triphosphate + oxidized [electron-transfer flavoprotein] + 3 H(+)</text>
        <dbReference type="Rhea" id="RHEA:11528"/>
        <dbReference type="Rhea" id="RHEA-COMP:10685"/>
        <dbReference type="Rhea" id="RHEA-COMP:10686"/>
        <dbReference type="ChEBI" id="CHEBI:15378"/>
        <dbReference type="ChEBI" id="CHEBI:18036"/>
        <dbReference type="ChEBI" id="CHEBI:30616"/>
        <dbReference type="ChEBI" id="CHEBI:57692"/>
        <dbReference type="ChEBI" id="CHEBI:58307"/>
        <dbReference type="ChEBI" id="CHEBI:58503"/>
        <dbReference type="ChEBI" id="CHEBI:58537"/>
        <dbReference type="EC" id="2.5.1.17"/>
    </reaction>
</comment>
<reference evidence="9" key="1">
    <citation type="submission" date="2016-11" db="EMBL/GenBank/DDBJ databases">
        <authorList>
            <person name="Varghese N."/>
            <person name="Submissions S."/>
        </authorList>
    </citation>
    <scope>NUCLEOTIDE SEQUENCE [LARGE SCALE GENOMIC DNA]</scope>
    <source>
        <strain evidence="9">DSM 26349</strain>
    </source>
</reference>
<evidence type="ECO:0000256" key="6">
    <source>
        <dbReference type="RuleBase" id="RU366026"/>
    </source>
</evidence>
<evidence type="ECO:0000256" key="3">
    <source>
        <dbReference type="ARBA" id="ARBA00022679"/>
    </source>
</evidence>
<comment type="pathway">
    <text evidence="6">Cofactor biosynthesis; adenosylcobalamin biosynthesis; adenosylcobalamin from cob(II)yrinate a,c-diamide: step 2/7.</text>
</comment>
<dbReference type="PANTHER" id="PTHR12213:SF0">
    <property type="entry name" value="CORRINOID ADENOSYLTRANSFERASE MMAB"/>
    <property type="match status" value="1"/>
</dbReference>
<evidence type="ECO:0000256" key="5">
    <source>
        <dbReference type="ARBA" id="ARBA00022840"/>
    </source>
</evidence>
<name>A0A1M6K6W7_9FLAO</name>
<dbReference type="GO" id="GO:0008817">
    <property type="term" value="F:corrinoid adenosyltransferase activity"/>
    <property type="evidence" value="ECO:0007669"/>
    <property type="project" value="UniProtKB-UniRule"/>
</dbReference>
<dbReference type="AlphaFoldDB" id="A0A1M6K6W7"/>
<organism evidence="8 9">
    <name type="scientific">Aequorivita viscosa</name>
    <dbReference type="NCBI Taxonomy" id="797419"/>
    <lineage>
        <taxon>Bacteria</taxon>
        <taxon>Pseudomonadati</taxon>
        <taxon>Bacteroidota</taxon>
        <taxon>Flavobacteriia</taxon>
        <taxon>Flavobacteriales</taxon>
        <taxon>Flavobacteriaceae</taxon>
        <taxon>Aequorivita</taxon>
    </lineage>
</organism>
<dbReference type="SUPFAM" id="SSF89028">
    <property type="entry name" value="Cobalamin adenosyltransferase-like"/>
    <property type="match status" value="1"/>
</dbReference>
<evidence type="ECO:0000313" key="8">
    <source>
        <dbReference type="EMBL" id="SHJ54711.1"/>
    </source>
</evidence>
<dbReference type="EC" id="2.5.1.17" evidence="6"/>
<comment type="catalytic activity">
    <reaction evidence="6">
        <text>2 cob(II)alamin + reduced [electron-transfer flavoprotein] + 2 ATP = 2 adenosylcob(III)alamin + 2 triphosphate + oxidized [electron-transfer flavoprotein] + 3 H(+)</text>
        <dbReference type="Rhea" id="RHEA:28671"/>
        <dbReference type="Rhea" id="RHEA-COMP:10685"/>
        <dbReference type="Rhea" id="RHEA-COMP:10686"/>
        <dbReference type="ChEBI" id="CHEBI:15378"/>
        <dbReference type="ChEBI" id="CHEBI:16304"/>
        <dbReference type="ChEBI" id="CHEBI:18036"/>
        <dbReference type="ChEBI" id="CHEBI:18408"/>
        <dbReference type="ChEBI" id="CHEBI:30616"/>
        <dbReference type="ChEBI" id="CHEBI:57692"/>
        <dbReference type="ChEBI" id="CHEBI:58307"/>
        <dbReference type="EC" id="2.5.1.17"/>
    </reaction>
</comment>
<evidence type="ECO:0000313" key="9">
    <source>
        <dbReference type="Proteomes" id="UP000184172"/>
    </source>
</evidence>
<dbReference type="FunFam" id="1.20.1200.10:FF:000001">
    <property type="entry name" value="Cob(I)yrinic acid a,c-diamide adenosyltransferase"/>
    <property type="match status" value="1"/>
</dbReference>
<comment type="similarity">
    <text evidence="1 6">Belongs to the Cob(I)alamin adenosyltransferase family.</text>
</comment>
<keyword evidence="3 6" id="KW-0808">Transferase</keyword>
<dbReference type="InterPro" id="IPR029499">
    <property type="entry name" value="PduO-typ"/>
</dbReference>
<proteinExistence type="inferred from homology"/>
<dbReference type="NCBIfam" id="TIGR00636">
    <property type="entry name" value="PduO_Nterm"/>
    <property type="match status" value="1"/>
</dbReference>
<keyword evidence="4 6" id="KW-0547">Nucleotide-binding</keyword>
<dbReference type="UniPathway" id="UPA00148">
    <property type="reaction ID" value="UER00233"/>
</dbReference>
<gene>
    <name evidence="8" type="ORF">SAMN04487908_11948</name>
</gene>
<evidence type="ECO:0000259" key="7">
    <source>
        <dbReference type="Pfam" id="PF01923"/>
    </source>
</evidence>
<dbReference type="PANTHER" id="PTHR12213">
    <property type="entry name" value="CORRINOID ADENOSYLTRANSFERASE"/>
    <property type="match status" value="1"/>
</dbReference>
<sequence>MKILYSRNITINMKIYTKTGDQGTTALFGGSRVHKHNARIESYGTVDELNSYIGMIRSQEIDEHTKNTLIKIQNKLFTVGSTLATAPEKAVLKSGKERLKIEKVNEAHIELLELEMDTMNEALPELTHFILPGGNTAVSYCHIARTVCRRAERRATLLNETEPIDPLVLKYLNRLSDYLFVLARKLSNDLNADEIQWLPEQLD</sequence>